<reference evidence="2 3" key="1">
    <citation type="submission" date="2022-11" db="EMBL/GenBank/DDBJ databases">
        <title>Minimal conservation of predation-associated metabolite biosynthetic gene clusters underscores biosynthetic potential of Myxococcota including descriptions for ten novel species: Archangium lansinium sp. nov., Myxococcus landrumus sp. nov., Nannocystis bai.</title>
        <authorList>
            <person name="Ahearne A."/>
            <person name="Stevens C."/>
            <person name="Dowd S."/>
        </authorList>
    </citation>
    <scope>NUCLEOTIDE SEQUENCE [LARGE SCALE GENOMIC DNA]</scope>
    <source>
        <strain evidence="2 3">BB15-2</strain>
    </source>
</reference>
<feature type="transmembrane region" description="Helical" evidence="1">
    <location>
        <begin position="371"/>
        <end position="391"/>
    </location>
</feature>
<feature type="transmembrane region" description="Helical" evidence="1">
    <location>
        <begin position="63"/>
        <end position="87"/>
    </location>
</feature>
<dbReference type="PANTHER" id="PTHR43507:SF1">
    <property type="entry name" value="NADH-UBIQUINONE OXIDOREDUCTASE CHAIN 4"/>
    <property type="match status" value="1"/>
</dbReference>
<keyword evidence="1" id="KW-0812">Transmembrane</keyword>
<name>A0ABT5E0Z2_9BACT</name>
<proteinExistence type="predicted"/>
<feature type="transmembrane region" description="Helical" evidence="1">
    <location>
        <begin position="6"/>
        <end position="24"/>
    </location>
</feature>
<comment type="caution">
    <text evidence="2">The sequence shown here is derived from an EMBL/GenBank/DDBJ whole genome shotgun (WGS) entry which is preliminary data.</text>
</comment>
<evidence type="ECO:0008006" key="4">
    <source>
        <dbReference type="Google" id="ProtNLM"/>
    </source>
</evidence>
<accession>A0ABT5E0Z2</accession>
<keyword evidence="1" id="KW-0472">Membrane</keyword>
<gene>
    <name evidence="2" type="ORF">POL25_21660</name>
</gene>
<feature type="transmembrane region" description="Helical" evidence="1">
    <location>
        <begin position="197"/>
        <end position="217"/>
    </location>
</feature>
<keyword evidence="1" id="KW-1133">Transmembrane helix</keyword>
<protein>
    <recommendedName>
        <fullName evidence="4">NADH:quinone oxidoreductase/Mrp antiporter membrane subunit domain-containing protein</fullName>
    </recommendedName>
</protein>
<feature type="transmembrane region" description="Helical" evidence="1">
    <location>
        <begin position="237"/>
        <end position="255"/>
    </location>
</feature>
<dbReference type="RefSeq" id="WP_272088037.1">
    <property type="nucleotide sequence ID" value="NZ_JAQNDL010000002.1"/>
</dbReference>
<dbReference type="Proteomes" id="UP001221686">
    <property type="component" value="Unassembled WGS sequence"/>
</dbReference>
<feature type="transmembrane region" description="Helical" evidence="1">
    <location>
        <begin position="31"/>
        <end position="51"/>
    </location>
</feature>
<evidence type="ECO:0000313" key="3">
    <source>
        <dbReference type="Proteomes" id="UP001221686"/>
    </source>
</evidence>
<feature type="transmembrane region" description="Helical" evidence="1">
    <location>
        <begin position="344"/>
        <end position="365"/>
    </location>
</feature>
<feature type="transmembrane region" description="Helical" evidence="1">
    <location>
        <begin position="261"/>
        <end position="282"/>
    </location>
</feature>
<feature type="transmembrane region" description="Helical" evidence="1">
    <location>
        <begin position="122"/>
        <end position="140"/>
    </location>
</feature>
<organism evidence="2 3">
    <name type="scientific">Nannocystis bainbridge</name>
    <dbReference type="NCBI Taxonomy" id="2995303"/>
    <lineage>
        <taxon>Bacteria</taxon>
        <taxon>Pseudomonadati</taxon>
        <taxon>Myxococcota</taxon>
        <taxon>Polyangia</taxon>
        <taxon>Nannocystales</taxon>
        <taxon>Nannocystaceae</taxon>
        <taxon>Nannocystis</taxon>
    </lineage>
</organism>
<feature type="transmembrane region" description="Helical" evidence="1">
    <location>
        <begin position="152"/>
        <end position="177"/>
    </location>
</feature>
<dbReference type="PANTHER" id="PTHR43507">
    <property type="entry name" value="NADH-UBIQUINONE OXIDOREDUCTASE CHAIN 4"/>
    <property type="match status" value="1"/>
</dbReference>
<keyword evidence="3" id="KW-1185">Reference proteome</keyword>
<feature type="transmembrane region" description="Helical" evidence="1">
    <location>
        <begin position="99"/>
        <end position="116"/>
    </location>
</feature>
<evidence type="ECO:0000313" key="2">
    <source>
        <dbReference type="EMBL" id="MDC0719527.1"/>
    </source>
</evidence>
<dbReference type="EMBL" id="JAQNDL010000002">
    <property type="protein sequence ID" value="MDC0719527.1"/>
    <property type="molecule type" value="Genomic_DNA"/>
</dbReference>
<dbReference type="InterPro" id="IPR003918">
    <property type="entry name" value="NADH_UbQ_OxRdtase"/>
</dbReference>
<sequence length="513" mass="50527">MSVLADLRLLAALPWLAALAVLLLPRRAARACALTATGLGVLAALACSAGAPAIEVEWLGRGVALRLTSGPLAAFGLVATAVAGLLAVLEEETRGRGRLAGLLALLGTVLVGLLAGDVLVLAAAWALAPALVLGLLAARASEAEGRIAGRALALLLSLGAGAVLLVGAGLAVAHRGASSGTWSAALTGLASVRVPEAAATGLAGALALACALAIGLWPLHAGLVEGTAVGSRGTTRLLAGPVRWLGLDALIRLWAPLVPLGAAATAPWLAGLATLGAIYAGLSARVELDPERRAARIALVGWSVATVGVATLTHEGLSGALLLAVVAGLGQPGLARAEPIARVVLGLAGGLAGGLVIVAALRPAALTLGALGPWCACGAALALGLAGSAMARGTGIKGHVARDMVKATGPSGHVAQDMADTTGRAGHVPGRWSTAALVTVVAVAIARPSLVLGRLDEAGEAWVRASALQRCLALVDPRIVAVLLPPVAPTRCESPLAGLRAGKAIAAEAEGQR</sequence>
<evidence type="ECO:0000256" key="1">
    <source>
        <dbReference type="SAM" id="Phobius"/>
    </source>
</evidence>